<dbReference type="RefSeq" id="WP_320940732.1">
    <property type="nucleotide sequence ID" value="NZ_BAABEU010000010.1"/>
</dbReference>
<keyword evidence="3" id="KW-0560">Oxidoreductase</keyword>
<accession>A0ABZ0SIQ9</accession>
<evidence type="ECO:0000256" key="4">
    <source>
        <dbReference type="SAM" id="MobiDB-lite"/>
    </source>
</evidence>
<dbReference type="InterPro" id="IPR011047">
    <property type="entry name" value="Quinoprotein_ADH-like_sf"/>
</dbReference>
<evidence type="ECO:0000256" key="2">
    <source>
        <dbReference type="ARBA" id="ARBA00008156"/>
    </source>
</evidence>
<comment type="similarity">
    <text evidence="2">Belongs to the bacterial PQQ dehydrogenase family.</text>
</comment>
<evidence type="ECO:0000256" key="1">
    <source>
        <dbReference type="ARBA" id="ARBA00001931"/>
    </source>
</evidence>
<dbReference type="InterPro" id="IPR018391">
    <property type="entry name" value="PQQ_b-propeller_rpt"/>
</dbReference>
<proteinExistence type="inferred from homology"/>
<gene>
    <name evidence="6" type="ORF">SM116_09425</name>
</gene>
<evidence type="ECO:0000256" key="3">
    <source>
        <dbReference type="ARBA" id="ARBA00023002"/>
    </source>
</evidence>
<sequence length="497" mass="51192">MSASAAAGTNWTSWGSDLSNSRSSADTTIGVGNASKLAVKWRVPTAGNVSATPAVEDGRLYVPDDAGRLYALDARTGATIWQSTIPGYTGVPGDYSRTTPTIAGNLLILGDQAGKSFSPDGYLLAVDKATGALVWKKKFEGGYPLLTQSPTIVGNTIYVGTASYEELLVRFGFPLDFRGSMNAIDLSTGETLWQTYMAPEGYTGASVWGSSPAVDTKTNTVYIGTGNNYSVPDSVSSCLGSASTDAERAACVPAADMFDAVVALDAGTGAVKWTFRAMPSDAWNVACGIPFPGFEDPVAGCPTNKGPDYDFGQAPMLFKVNGQSFVGAGQKSGTFWALDPATGALKWSTQVGPGGVAGGLQWGSATDGTRVYSANANSVQSPWTLTNGTTVDYGGWVGMAAGTGKVLWQTLNPRQAGAPGPVTVANGVVYACSADAAGHMYAMKASDGSILWDYPSGDICYGGAAISNGVVYWGTGYALGGPDAPGQALYAFSLNGK</sequence>
<feature type="region of interest" description="Disordered" evidence="4">
    <location>
        <begin position="1"/>
        <end position="25"/>
    </location>
</feature>
<dbReference type="PANTHER" id="PTHR32303:SF10">
    <property type="entry name" value="OUTER MEMBRANE PROTEIN ASSEMBLY FACTOR BAMB"/>
    <property type="match status" value="1"/>
</dbReference>
<keyword evidence="7" id="KW-1185">Reference proteome</keyword>
<name>A0ABZ0SIQ9_9MICO</name>
<evidence type="ECO:0000259" key="5">
    <source>
        <dbReference type="Pfam" id="PF13360"/>
    </source>
</evidence>
<dbReference type="Proteomes" id="UP001323798">
    <property type="component" value="Chromosome"/>
</dbReference>
<dbReference type="Pfam" id="PF13360">
    <property type="entry name" value="PQQ_2"/>
    <property type="match status" value="2"/>
</dbReference>
<dbReference type="PANTHER" id="PTHR32303">
    <property type="entry name" value="QUINOPROTEIN ALCOHOL DEHYDROGENASE (CYTOCHROME C)"/>
    <property type="match status" value="1"/>
</dbReference>
<dbReference type="InterPro" id="IPR002372">
    <property type="entry name" value="PQQ_rpt_dom"/>
</dbReference>
<comment type="cofactor">
    <cofactor evidence="1">
        <name>pyrroloquinoline quinone</name>
        <dbReference type="ChEBI" id="CHEBI:58442"/>
    </cofactor>
</comment>
<feature type="domain" description="Pyrrolo-quinoline quinone repeat" evidence="5">
    <location>
        <begin position="336"/>
        <end position="456"/>
    </location>
</feature>
<feature type="domain" description="Pyrrolo-quinoline quinone repeat" evidence="5">
    <location>
        <begin position="40"/>
        <end position="231"/>
    </location>
</feature>
<dbReference type="SUPFAM" id="SSF50998">
    <property type="entry name" value="Quinoprotein alcohol dehydrogenase-like"/>
    <property type="match status" value="1"/>
</dbReference>
<reference evidence="6 7" key="1">
    <citation type="submission" date="2023-11" db="EMBL/GenBank/DDBJ databases">
        <title>Genome sequence of Microbacterium rhizosphaerae KACC 19337.</title>
        <authorList>
            <person name="Choi H."/>
            <person name="Kim S."/>
            <person name="Kim Y."/>
            <person name="Kwon S.-W."/>
            <person name="Heo J."/>
        </authorList>
    </citation>
    <scope>NUCLEOTIDE SEQUENCE [LARGE SCALE GENOMIC DNA]</scope>
    <source>
        <strain evidence="6 7">KACC 19337</strain>
    </source>
</reference>
<dbReference type="EMBL" id="CP139368">
    <property type="protein sequence ID" value="WPR88010.1"/>
    <property type="molecule type" value="Genomic_DNA"/>
</dbReference>
<protein>
    <submittedName>
        <fullName evidence="6">PQQ-binding-like beta-propeller repeat protein</fullName>
    </submittedName>
</protein>
<dbReference type="Gene3D" id="2.40.10.480">
    <property type="match status" value="1"/>
</dbReference>
<organism evidence="6 7">
    <name type="scientific">Microbacterium rhizosphaerae</name>
    <dbReference type="NCBI Taxonomy" id="1678237"/>
    <lineage>
        <taxon>Bacteria</taxon>
        <taxon>Bacillati</taxon>
        <taxon>Actinomycetota</taxon>
        <taxon>Actinomycetes</taxon>
        <taxon>Micrococcales</taxon>
        <taxon>Microbacteriaceae</taxon>
        <taxon>Microbacterium</taxon>
    </lineage>
</organism>
<dbReference type="Gene3D" id="2.140.10.10">
    <property type="entry name" value="Quinoprotein alcohol dehydrogenase-like superfamily"/>
    <property type="match status" value="1"/>
</dbReference>
<evidence type="ECO:0000313" key="7">
    <source>
        <dbReference type="Proteomes" id="UP001323798"/>
    </source>
</evidence>
<evidence type="ECO:0000313" key="6">
    <source>
        <dbReference type="EMBL" id="WPR88010.1"/>
    </source>
</evidence>
<dbReference type="SMART" id="SM00564">
    <property type="entry name" value="PQQ"/>
    <property type="match status" value="6"/>
</dbReference>